<evidence type="ECO:0000259" key="3">
    <source>
        <dbReference type="SMART" id="SM00701"/>
    </source>
</evidence>
<dbReference type="GO" id="GO:0008270">
    <property type="term" value="F:zinc ion binding"/>
    <property type="evidence" value="ECO:0007669"/>
    <property type="project" value="InterPro"/>
</dbReference>
<sequence length="550" mass="58187">MPCRRQLPSLLFSAVAATAVMVPLAMYGTPHAPDRTPLATTALIVERPLTGLGGGETVRELHQDTPFSMVALTADDLSGTSARVRAKKGDGSWGPWYEAETLDGVGPDASEKCVTPDSCAPHRSGTEPVFVGRTTDVQIAVSRPTPEPVAVTPPGSGIPKPDLGYIPVNVEHPLSQDIKAVLISPPQAPVDISSLPPESAMPPGVPPAIIGRAQWGADESQVCGKPVYDSGIRAGIVHHTAGSNDYTPEDSAGIVRSIFEYHTRTLGWCDIAYNALVDKYGQVFEGRAGGIDRPVEGAHTGGFNVDTWAVAMLGNFDDVPPTPIQLRTTGRLLGWRLGLDHVDPMGTVVLTSSGGSFTKFARGTAVPLPTIFTHRDVGNTDCPGNAAYAAMPLLRDTAAHFNTPIGPRDLADTLRGGAIFLKWASMGGAASPLGAPQTPETPGDGGSRYVTFDKGALYWSPASGAEPVTGSIYEAWGKLGFERGALGLPTSGEIQEPQWIVQNFQHGTLNFDRQNGTVTRVIDGIDLEIPLDQGDSPVQLERFTPIDNRT</sequence>
<protein>
    <submittedName>
        <fullName evidence="4">Cold-shock protein</fullName>
    </submittedName>
</protein>
<proteinExistence type="inferred from homology"/>
<keyword evidence="5" id="KW-1185">Reference proteome</keyword>
<dbReference type="Pfam" id="PF01510">
    <property type="entry name" value="Amidase_2"/>
    <property type="match status" value="1"/>
</dbReference>
<reference evidence="4 5" key="1">
    <citation type="journal article" date="2019" name="Environ. Microbiol.">
        <title>Species interactions and distinct microbial communities in high Arctic permafrost affected cryosols are associated with the CH4 and CO2 gas fluxes.</title>
        <authorList>
            <person name="Altshuler I."/>
            <person name="Hamel J."/>
            <person name="Turney S."/>
            <person name="Magnuson E."/>
            <person name="Levesque R."/>
            <person name="Greer C."/>
            <person name="Whyte L.G."/>
        </authorList>
    </citation>
    <scope>NUCLEOTIDE SEQUENCE [LARGE SCALE GENOMIC DNA]</scope>
    <source>
        <strain evidence="4 5">S5.20</strain>
    </source>
</reference>
<dbReference type="Gene3D" id="3.40.80.10">
    <property type="entry name" value="Peptidoglycan recognition protein-like"/>
    <property type="match status" value="1"/>
</dbReference>
<dbReference type="PANTHER" id="PTHR11022">
    <property type="entry name" value="PEPTIDOGLYCAN RECOGNITION PROTEIN"/>
    <property type="match status" value="1"/>
</dbReference>
<dbReference type="InterPro" id="IPR013207">
    <property type="entry name" value="LGFP"/>
</dbReference>
<feature type="chain" id="PRO_5039187479" evidence="2">
    <location>
        <begin position="33"/>
        <end position="550"/>
    </location>
</feature>
<evidence type="ECO:0000313" key="5">
    <source>
        <dbReference type="Proteomes" id="UP000320095"/>
    </source>
</evidence>
<feature type="signal peptide" evidence="2">
    <location>
        <begin position="1"/>
        <end position="32"/>
    </location>
</feature>
<dbReference type="GO" id="GO:0008745">
    <property type="term" value="F:N-acetylmuramoyl-L-alanine amidase activity"/>
    <property type="evidence" value="ECO:0007669"/>
    <property type="project" value="InterPro"/>
</dbReference>
<dbReference type="SUPFAM" id="SSF55846">
    <property type="entry name" value="N-acetylmuramoyl-L-alanine amidase-like"/>
    <property type="match status" value="1"/>
</dbReference>
<dbReference type="Proteomes" id="UP000320095">
    <property type="component" value="Unassembled WGS sequence"/>
</dbReference>
<name>A0A502DYD1_9MYCO</name>
<feature type="domain" description="Peptidoglycan recognition protein family" evidence="3">
    <location>
        <begin position="207"/>
        <end position="355"/>
    </location>
</feature>
<dbReference type="RefSeq" id="WP_140697767.1">
    <property type="nucleotide sequence ID" value="NZ_RCZG01000015.1"/>
</dbReference>
<evidence type="ECO:0000313" key="4">
    <source>
        <dbReference type="EMBL" id="TPG29679.1"/>
    </source>
</evidence>
<dbReference type="OrthoDB" id="514320at2"/>
<accession>A0A502DYD1</accession>
<keyword evidence="2" id="KW-0732">Signal</keyword>
<dbReference type="AlphaFoldDB" id="A0A502DYD1"/>
<dbReference type="InterPro" id="IPR002502">
    <property type="entry name" value="Amidase_domain"/>
</dbReference>
<gene>
    <name evidence="4" type="ORF">EAH80_25920</name>
</gene>
<dbReference type="PANTHER" id="PTHR11022:SF41">
    <property type="entry name" value="PEPTIDOGLYCAN-RECOGNITION PROTEIN LC-RELATED"/>
    <property type="match status" value="1"/>
</dbReference>
<dbReference type="SMART" id="SM00701">
    <property type="entry name" value="PGRP"/>
    <property type="match status" value="1"/>
</dbReference>
<dbReference type="Pfam" id="PF08310">
    <property type="entry name" value="LGFP"/>
    <property type="match status" value="1"/>
</dbReference>
<dbReference type="CDD" id="cd06583">
    <property type="entry name" value="PGRP"/>
    <property type="match status" value="1"/>
</dbReference>
<dbReference type="EMBL" id="RCZG01000015">
    <property type="protein sequence ID" value="TPG29679.1"/>
    <property type="molecule type" value="Genomic_DNA"/>
</dbReference>
<dbReference type="GO" id="GO:0009253">
    <property type="term" value="P:peptidoglycan catabolic process"/>
    <property type="evidence" value="ECO:0007669"/>
    <property type="project" value="InterPro"/>
</dbReference>
<organism evidence="4 5">
    <name type="scientific">Mycolicibacterium hodleri</name>
    <dbReference type="NCBI Taxonomy" id="49897"/>
    <lineage>
        <taxon>Bacteria</taxon>
        <taxon>Bacillati</taxon>
        <taxon>Actinomycetota</taxon>
        <taxon>Actinomycetes</taxon>
        <taxon>Mycobacteriales</taxon>
        <taxon>Mycobacteriaceae</taxon>
        <taxon>Mycolicibacterium</taxon>
    </lineage>
</organism>
<comment type="similarity">
    <text evidence="1">Belongs to the N-acetylmuramoyl-L-alanine amidase 2 family.</text>
</comment>
<dbReference type="InterPro" id="IPR015510">
    <property type="entry name" value="PGRP"/>
</dbReference>
<dbReference type="InterPro" id="IPR006619">
    <property type="entry name" value="PGRP_domain_met/bac"/>
</dbReference>
<evidence type="ECO:0000256" key="2">
    <source>
        <dbReference type="SAM" id="SignalP"/>
    </source>
</evidence>
<comment type="caution">
    <text evidence="4">The sequence shown here is derived from an EMBL/GenBank/DDBJ whole genome shotgun (WGS) entry which is preliminary data.</text>
</comment>
<evidence type="ECO:0000256" key="1">
    <source>
        <dbReference type="ARBA" id="ARBA00007553"/>
    </source>
</evidence>
<dbReference type="InterPro" id="IPR036505">
    <property type="entry name" value="Amidase/PGRP_sf"/>
</dbReference>